<keyword evidence="2" id="KW-1185">Reference proteome</keyword>
<gene>
    <name evidence="1" type="ORF">LITE_LOCUS8437</name>
</gene>
<dbReference type="Proteomes" id="UP001154282">
    <property type="component" value="Unassembled WGS sequence"/>
</dbReference>
<comment type="caution">
    <text evidence="1">The sequence shown here is derived from an EMBL/GenBank/DDBJ whole genome shotgun (WGS) entry which is preliminary data.</text>
</comment>
<proteinExistence type="predicted"/>
<protein>
    <submittedName>
        <fullName evidence="1">Uncharacterized protein</fullName>
    </submittedName>
</protein>
<sequence>MGRSDFTRRSPSSSMAQIFRIRRQWAPSDGENRMSLAS</sequence>
<dbReference type="AlphaFoldDB" id="A0AAV0ID90"/>
<evidence type="ECO:0000313" key="2">
    <source>
        <dbReference type="Proteomes" id="UP001154282"/>
    </source>
</evidence>
<reference evidence="1" key="1">
    <citation type="submission" date="2022-08" db="EMBL/GenBank/DDBJ databases">
        <authorList>
            <person name="Gutierrez-Valencia J."/>
        </authorList>
    </citation>
    <scope>NUCLEOTIDE SEQUENCE</scope>
</reference>
<name>A0AAV0ID90_9ROSI</name>
<dbReference type="EMBL" id="CAMGYJ010000003">
    <property type="protein sequence ID" value="CAI0394748.1"/>
    <property type="molecule type" value="Genomic_DNA"/>
</dbReference>
<accession>A0AAV0ID90</accession>
<evidence type="ECO:0000313" key="1">
    <source>
        <dbReference type="EMBL" id="CAI0394748.1"/>
    </source>
</evidence>
<organism evidence="1 2">
    <name type="scientific">Linum tenue</name>
    <dbReference type="NCBI Taxonomy" id="586396"/>
    <lineage>
        <taxon>Eukaryota</taxon>
        <taxon>Viridiplantae</taxon>
        <taxon>Streptophyta</taxon>
        <taxon>Embryophyta</taxon>
        <taxon>Tracheophyta</taxon>
        <taxon>Spermatophyta</taxon>
        <taxon>Magnoliopsida</taxon>
        <taxon>eudicotyledons</taxon>
        <taxon>Gunneridae</taxon>
        <taxon>Pentapetalae</taxon>
        <taxon>rosids</taxon>
        <taxon>fabids</taxon>
        <taxon>Malpighiales</taxon>
        <taxon>Linaceae</taxon>
        <taxon>Linum</taxon>
    </lineage>
</organism>